<gene>
    <name evidence="14" type="ORF">Q6348_02590</name>
</gene>
<evidence type="ECO:0000256" key="3">
    <source>
        <dbReference type="ARBA" id="ARBA00022457"/>
    </source>
</evidence>
<evidence type="ECO:0000256" key="7">
    <source>
        <dbReference type="ARBA" id="ARBA00022801"/>
    </source>
</evidence>
<dbReference type="PANTHER" id="PTHR47707">
    <property type="entry name" value="8-OXO-DGTP DIPHOSPHATASE"/>
    <property type="match status" value="1"/>
</dbReference>
<evidence type="ECO:0000256" key="2">
    <source>
        <dbReference type="ARBA" id="ARBA00005582"/>
    </source>
</evidence>
<evidence type="ECO:0000256" key="9">
    <source>
        <dbReference type="ARBA" id="ARBA00023204"/>
    </source>
</evidence>
<comment type="cofactor">
    <cofactor evidence="1">
        <name>Mg(2+)</name>
        <dbReference type="ChEBI" id="CHEBI:18420"/>
    </cofactor>
</comment>
<dbReference type="PROSITE" id="PS00893">
    <property type="entry name" value="NUDIX_BOX"/>
    <property type="match status" value="1"/>
</dbReference>
<dbReference type="InterPro" id="IPR015797">
    <property type="entry name" value="NUDIX_hydrolase-like_dom_sf"/>
</dbReference>
<keyword evidence="6" id="KW-0227">DNA damage</keyword>
<dbReference type="PRINTS" id="PR00502">
    <property type="entry name" value="NUDIXFAMILY"/>
</dbReference>
<evidence type="ECO:0000256" key="10">
    <source>
        <dbReference type="ARBA" id="ARBA00035861"/>
    </source>
</evidence>
<keyword evidence="5" id="KW-0479">Metal-binding</keyword>
<dbReference type="Gene3D" id="3.90.79.10">
    <property type="entry name" value="Nucleoside Triphosphate Pyrophosphohydrolase"/>
    <property type="match status" value="1"/>
</dbReference>
<evidence type="ECO:0000313" key="15">
    <source>
        <dbReference type="Proteomes" id="UP001232536"/>
    </source>
</evidence>
<evidence type="ECO:0000256" key="4">
    <source>
        <dbReference type="ARBA" id="ARBA00022705"/>
    </source>
</evidence>
<evidence type="ECO:0000256" key="6">
    <source>
        <dbReference type="ARBA" id="ARBA00022763"/>
    </source>
</evidence>
<dbReference type="Proteomes" id="UP001232536">
    <property type="component" value="Unassembled WGS sequence"/>
</dbReference>
<accession>A0ABT9D5L8</accession>
<reference evidence="14 15" key="1">
    <citation type="submission" date="2023-07" db="EMBL/GenBank/DDBJ databases">
        <title>Description of novel actinomycetes strains, isolated from tidal flat sediment.</title>
        <authorList>
            <person name="Lu C."/>
        </authorList>
    </citation>
    <scope>NUCLEOTIDE SEQUENCE [LARGE SCALE GENOMIC DNA]</scope>
    <source>
        <strain evidence="14 15">SYSU T00b441</strain>
    </source>
</reference>
<evidence type="ECO:0000256" key="12">
    <source>
        <dbReference type="RuleBase" id="RU003476"/>
    </source>
</evidence>
<keyword evidence="3" id="KW-0515">Mutator protein</keyword>
<evidence type="ECO:0000256" key="11">
    <source>
        <dbReference type="ARBA" id="ARBA00038905"/>
    </source>
</evidence>
<proteinExistence type="inferred from homology"/>
<comment type="similarity">
    <text evidence="2 12">Belongs to the Nudix hydrolase family.</text>
</comment>
<keyword evidence="9" id="KW-0234">DNA repair</keyword>
<feature type="domain" description="Nudix hydrolase" evidence="13">
    <location>
        <begin position="2"/>
        <end position="138"/>
    </location>
</feature>
<organism evidence="14 15">
    <name type="scientific">Actinotalea lenta</name>
    <dbReference type="NCBI Taxonomy" id="3064654"/>
    <lineage>
        <taxon>Bacteria</taxon>
        <taxon>Bacillati</taxon>
        <taxon>Actinomycetota</taxon>
        <taxon>Actinomycetes</taxon>
        <taxon>Micrococcales</taxon>
        <taxon>Cellulomonadaceae</taxon>
        <taxon>Actinotalea</taxon>
    </lineage>
</organism>
<comment type="caution">
    <text evidence="14">The sequence shown here is derived from an EMBL/GenBank/DDBJ whole genome shotgun (WGS) entry which is preliminary data.</text>
</comment>
<dbReference type="InterPro" id="IPR047127">
    <property type="entry name" value="MutT-like"/>
</dbReference>
<evidence type="ECO:0000256" key="8">
    <source>
        <dbReference type="ARBA" id="ARBA00022842"/>
    </source>
</evidence>
<dbReference type="EMBL" id="JAUQYP010000001">
    <property type="protein sequence ID" value="MDO8106081.1"/>
    <property type="molecule type" value="Genomic_DNA"/>
</dbReference>
<dbReference type="RefSeq" id="WP_304599774.1">
    <property type="nucleotide sequence ID" value="NZ_JAUQYP010000001.1"/>
</dbReference>
<keyword evidence="4" id="KW-0235">DNA replication</keyword>
<name>A0ABT9D5L8_9CELL</name>
<dbReference type="InterPro" id="IPR000086">
    <property type="entry name" value="NUDIX_hydrolase_dom"/>
</dbReference>
<evidence type="ECO:0000256" key="1">
    <source>
        <dbReference type="ARBA" id="ARBA00001946"/>
    </source>
</evidence>
<keyword evidence="7 12" id="KW-0378">Hydrolase</keyword>
<dbReference type="SUPFAM" id="SSF55811">
    <property type="entry name" value="Nudix"/>
    <property type="match status" value="1"/>
</dbReference>
<evidence type="ECO:0000259" key="13">
    <source>
        <dbReference type="PROSITE" id="PS51462"/>
    </source>
</evidence>
<sequence length="143" mass="15749">MSPILVVAAAVVDDLAAPRRLLAARRTRPAHVAGRWELPGGKVEPGETPQQALHRELDEELGVRVQLGTEIAGPADGRWPITPRHVMRVWAAVLTHGDPRPLEGHDQLRWLHHPDWHTVAWLDGDVDLVRELTVRAAEPGGLA</sequence>
<dbReference type="InterPro" id="IPR020476">
    <property type="entry name" value="Nudix_hydrolase"/>
</dbReference>
<protein>
    <recommendedName>
        <fullName evidence="11">8-oxo-dGTP diphosphatase</fullName>
        <ecNumber evidence="11">3.6.1.55</ecNumber>
    </recommendedName>
</protein>
<keyword evidence="8" id="KW-0460">Magnesium</keyword>
<evidence type="ECO:0000313" key="14">
    <source>
        <dbReference type="EMBL" id="MDO8106081.1"/>
    </source>
</evidence>
<keyword evidence="15" id="KW-1185">Reference proteome</keyword>
<evidence type="ECO:0000256" key="5">
    <source>
        <dbReference type="ARBA" id="ARBA00022723"/>
    </source>
</evidence>
<dbReference type="EC" id="3.6.1.55" evidence="11"/>
<dbReference type="Pfam" id="PF00293">
    <property type="entry name" value="NUDIX"/>
    <property type="match status" value="1"/>
</dbReference>
<dbReference type="InterPro" id="IPR020084">
    <property type="entry name" value="NUDIX_hydrolase_CS"/>
</dbReference>
<dbReference type="PROSITE" id="PS51462">
    <property type="entry name" value="NUDIX"/>
    <property type="match status" value="1"/>
</dbReference>
<dbReference type="PANTHER" id="PTHR47707:SF1">
    <property type="entry name" value="NUDIX HYDROLASE FAMILY PROTEIN"/>
    <property type="match status" value="1"/>
</dbReference>
<comment type="catalytic activity">
    <reaction evidence="10">
        <text>8-oxo-dGTP + H2O = 8-oxo-dGMP + diphosphate + H(+)</text>
        <dbReference type="Rhea" id="RHEA:31575"/>
        <dbReference type="ChEBI" id="CHEBI:15377"/>
        <dbReference type="ChEBI" id="CHEBI:15378"/>
        <dbReference type="ChEBI" id="CHEBI:33019"/>
        <dbReference type="ChEBI" id="CHEBI:63224"/>
        <dbReference type="ChEBI" id="CHEBI:77896"/>
        <dbReference type="EC" id="3.6.1.55"/>
    </reaction>
</comment>